<feature type="domain" description="HTH gntR-type" evidence="5">
    <location>
        <begin position="24"/>
        <end position="91"/>
    </location>
</feature>
<evidence type="ECO:0000256" key="3">
    <source>
        <dbReference type="ARBA" id="ARBA00023163"/>
    </source>
</evidence>
<organism evidence="6 7">
    <name type="scientific">Alloalcanivorax marinus</name>
    <dbReference type="NCBI Taxonomy" id="1177169"/>
    <lineage>
        <taxon>Bacteria</taxon>
        <taxon>Pseudomonadati</taxon>
        <taxon>Pseudomonadota</taxon>
        <taxon>Gammaproteobacteria</taxon>
        <taxon>Oceanospirillales</taxon>
        <taxon>Alcanivoracaceae</taxon>
        <taxon>Alloalcanivorax</taxon>
    </lineage>
</organism>
<dbReference type="GO" id="GO:0003677">
    <property type="term" value="F:DNA binding"/>
    <property type="evidence" value="ECO:0007669"/>
    <property type="project" value="UniProtKB-KW"/>
</dbReference>
<dbReference type="InterPro" id="IPR000524">
    <property type="entry name" value="Tscrpt_reg_HTH_GntR"/>
</dbReference>
<evidence type="ECO:0000313" key="6">
    <source>
        <dbReference type="EMBL" id="MCC4310549.1"/>
    </source>
</evidence>
<dbReference type="SUPFAM" id="SSF46785">
    <property type="entry name" value="Winged helix' DNA-binding domain"/>
    <property type="match status" value="1"/>
</dbReference>
<keyword evidence="7" id="KW-1185">Reference proteome</keyword>
<dbReference type="Proteomes" id="UP001108027">
    <property type="component" value="Unassembled WGS sequence"/>
</dbReference>
<dbReference type="Pfam" id="PF00392">
    <property type="entry name" value="GntR"/>
    <property type="match status" value="1"/>
</dbReference>
<dbReference type="Pfam" id="PF07729">
    <property type="entry name" value="FCD"/>
    <property type="match status" value="1"/>
</dbReference>
<dbReference type="InterPro" id="IPR036390">
    <property type="entry name" value="WH_DNA-bd_sf"/>
</dbReference>
<evidence type="ECO:0000313" key="7">
    <source>
        <dbReference type="Proteomes" id="UP001108027"/>
    </source>
</evidence>
<gene>
    <name evidence="6" type="ORF">LL252_18445</name>
</gene>
<sequence length="246" mass="27019">MATAPDSGKFPSAATLAPARGARKASDQTIYDSIYEAVLTQRLPPGSRLPEVALSEMFGVSRSIVRKALTRLTSDHVIEQRPNQMAMVARPDVEETRQIFAARRLVESEVMRLTAGTLSKARVQELRKLVKDEKAAHDSGRDQDRVHCSMEVHRFLARHCPNQVLGRMMRDLVLRTSIVIALYKSPGITACFLGDDHGRLATLIAKGDGEAAAALAHDHLVALENLLDLNDDSRPIDLASILRPPS</sequence>
<protein>
    <submittedName>
        <fullName evidence="6">GntR family transcriptional regulator</fullName>
    </submittedName>
</protein>
<reference evidence="6" key="1">
    <citation type="submission" date="2021-10" db="EMBL/GenBank/DDBJ databases">
        <title>The diversity and Nitrogen Metabolism of Culturable Nitrate-Utilizing Bacteria Within the Oxygen Minimum Zone of the Changjiang (Yangtze River)Estuary.</title>
        <authorList>
            <person name="Zhang D."/>
            <person name="Zheng J."/>
            <person name="Liu S."/>
            <person name="He W."/>
        </authorList>
    </citation>
    <scope>NUCLEOTIDE SEQUENCE</scope>
    <source>
        <strain evidence="6">FXH-223</strain>
    </source>
</reference>
<comment type="caution">
    <text evidence="6">The sequence shown here is derived from an EMBL/GenBank/DDBJ whole genome shotgun (WGS) entry which is preliminary data.</text>
</comment>
<keyword evidence="1" id="KW-0805">Transcription regulation</keyword>
<dbReference type="PROSITE" id="PS50949">
    <property type="entry name" value="HTH_GNTR"/>
    <property type="match status" value="1"/>
</dbReference>
<dbReference type="SUPFAM" id="SSF48008">
    <property type="entry name" value="GntR ligand-binding domain-like"/>
    <property type="match status" value="1"/>
</dbReference>
<dbReference type="Gene3D" id="1.20.120.530">
    <property type="entry name" value="GntR ligand-binding domain-like"/>
    <property type="match status" value="1"/>
</dbReference>
<accession>A0A9Q3URZ2</accession>
<proteinExistence type="predicted"/>
<keyword evidence="2" id="KW-0238">DNA-binding</keyword>
<evidence type="ECO:0000256" key="1">
    <source>
        <dbReference type="ARBA" id="ARBA00023015"/>
    </source>
</evidence>
<dbReference type="InterPro" id="IPR011711">
    <property type="entry name" value="GntR_C"/>
</dbReference>
<dbReference type="GO" id="GO:0003700">
    <property type="term" value="F:DNA-binding transcription factor activity"/>
    <property type="evidence" value="ECO:0007669"/>
    <property type="project" value="InterPro"/>
</dbReference>
<feature type="region of interest" description="Disordered" evidence="4">
    <location>
        <begin position="1"/>
        <end position="22"/>
    </location>
</feature>
<dbReference type="InterPro" id="IPR008920">
    <property type="entry name" value="TF_FadR/GntR_C"/>
</dbReference>
<dbReference type="SMART" id="SM00345">
    <property type="entry name" value="HTH_GNTR"/>
    <property type="match status" value="1"/>
</dbReference>
<dbReference type="EMBL" id="JAJGNA010000044">
    <property type="protein sequence ID" value="MCC4310549.1"/>
    <property type="molecule type" value="Genomic_DNA"/>
</dbReference>
<dbReference type="RefSeq" id="WP_204427669.1">
    <property type="nucleotide sequence ID" value="NZ_ARXL01000192.1"/>
</dbReference>
<keyword evidence="3" id="KW-0804">Transcription</keyword>
<dbReference type="AlphaFoldDB" id="A0A9Q3URZ2"/>
<evidence type="ECO:0000256" key="2">
    <source>
        <dbReference type="ARBA" id="ARBA00023125"/>
    </source>
</evidence>
<name>A0A9Q3URZ2_9GAMM</name>
<evidence type="ECO:0000259" key="5">
    <source>
        <dbReference type="PROSITE" id="PS50949"/>
    </source>
</evidence>
<dbReference type="Gene3D" id="1.10.10.10">
    <property type="entry name" value="Winged helix-like DNA-binding domain superfamily/Winged helix DNA-binding domain"/>
    <property type="match status" value="1"/>
</dbReference>
<dbReference type="PANTHER" id="PTHR43537">
    <property type="entry name" value="TRANSCRIPTIONAL REGULATOR, GNTR FAMILY"/>
    <property type="match status" value="1"/>
</dbReference>
<evidence type="ECO:0000256" key="4">
    <source>
        <dbReference type="SAM" id="MobiDB-lite"/>
    </source>
</evidence>
<dbReference type="InterPro" id="IPR036388">
    <property type="entry name" value="WH-like_DNA-bd_sf"/>
</dbReference>
<dbReference type="CDD" id="cd07377">
    <property type="entry name" value="WHTH_GntR"/>
    <property type="match status" value="1"/>
</dbReference>
<dbReference type="SMART" id="SM00895">
    <property type="entry name" value="FCD"/>
    <property type="match status" value="1"/>
</dbReference>
<dbReference type="PANTHER" id="PTHR43537:SF53">
    <property type="entry name" value="HTH-TYPE TRANSCRIPTIONAL REPRESSOR NANR"/>
    <property type="match status" value="1"/>
</dbReference>